<protein>
    <submittedName>
        <fullName evidence="4">Acyl carrier protein</fullName>
    </submittedName>
</protein>
<dbReference type="Gene3D" id="1.10.1200.10">
    <property type="entry name" value="ACP-like"/>
    <property type="match status" value="1"/>
</dbReference>
<dbReference type="PROSITE" id="PS00012">
    <property type="entry name" value="PHOSPHOPANTETHEINE"/>
    <property type="match status" value="1"/>
</dbReference>
<comment type="caution">
    <text evidence="4">The sequence shown here is derived from an EMBL/GenBank/DDBJ whole genome shotgun (WGS) entry which is preliminary data.</text>
</comment>
<evidence type="ECO:0000256" key="2">
    <source>
        <dbReference type="ARBA" id="ARBA00022553"/>
    </source>
</evidence>
<accession>A0ABS5I6X6</accession>
<evidence type="ECO:0000259" key="3">
    <source>
        <dbReference type="PROSITE" id="PS50075"/>
    </source>
</evidence>
<feature type="domain" description="Carrier" evidence="3">
    <location>
        <begin position="2"/>
        <end position="86"/>
    </location>
</feature>
<keyword evidence="2" id="KW-0597">Phosphoprotein</keyword>
<dbReference type="InterPro" id="IPR036736">
    <property type="entry name" value="ACP-like_sf"/>
</dbReference>
<dbReference type="PROSITE" id="PS50075">
    <property type="entry name" value="CARRIER"/>
    <property type="match status" value="1"/>
</dbReference>
<dbReference type="Proteomes" id="UP000680714">
    <property type="component" value="Unassembled WGS sequence"/>
</dbReference>
<evidence type="ECO:0000313" key="4">
    <source>
        <dbReference type="EMBL" id="MBR9970176.1"/>
    </source>
</evidence>
<keyword evidence="5" id="KW-1185">Reference proteome</keyword>
<evidence type="ECO:0000313" key="5">
    <source>
        <dbReference type="Proteomes" id="UP000680714"/>
    </source>
</evidence>
<dbReference type="NCBIfam" id="NF006617">
    <property type="entry name" value="PRK09184.1"/>
    <property type="match status" value="1"/>
</dbReference>
<keyword evidence="1" id="KW-0596">Phosphopantetheine</keyword>
<dbReference type="SUPFAM" id="SSF47336">
    <property type="entry name" value="ACP-like"/>
    <property type="match status" value="1"/>
</dbReference>
<evidence type="ECO:0000256" key="1">
    <source>
        <dbReference type="ARBA" id="ARBA00022450"/>
    </source>
</evidence>
<name>A0ABS5I6X6_9PROT</name>
<proteinExistence type="predicted"/>
<gene>
    <name evidence="4" type="ORF">KEC16_00430</name>
</gene>
<sequence>MDTLEHELKKLIVDALKLEDVSPDDIDAQEPLFGDGGGLGLDSIDALELGVAIRKTFGIKIDTVTEDVRHHFASIHNLANFIRAQQGNAE</sequence>
<dbReference type="InterPro" id="IPR009081">
    <property type="entry name" value="PP-bd_ACP"/>
</dbReference>
<organism evidence="4 5">
    <name type="scientific">Magnetospirillum sulfuroxidans</name>
    <dbReference type="NCBI Taxonomy" id="611300"/>
    <lineage>
        <taxon>Bacteria</taxon>
        <taxon>Pseudomonadati</taxon>
        <taxon>Pseudomonadota</taxon>
        <taxon>Alphaproteobacteria</taxon>
        <taxon>Rhodospirillales</taxon>
        <taxon>Rhodospirillaceae</taxon>
        <taxon>Magnetospirillum</taxon>
    </lineage>
</organism>
<reference evidence="4 5" key="1">
    <citation type="submission" date="2021-04" db="EMBL/GenBank/DDBJ databases">
        <title>Magnetospirillum sulfuroxidans sp. nov., a facultative chemolithoautotrophic sulfur-oxidizing alphaproteobacterium isolated from freshwater sediment and proposals for Paramagetospirillum gen. nov., and Magnetospirillaceae fam. nov.</title>
        <authorList>
            <person name="Koziaeva V."/>
            <person name="Geelhoed J.S."/>
            <person name="Sorokin D.Y."/>
            <person name="Grouzdev D.S."/>
        </authorList>
    </citation>
    <scope>NUCLEOTIDE SEQUENCE [LARGE SCALE GENOMIC DNA]</scope>
    <source>
        <strain evidence="4 5">J10</strain>
    </source>
</reference>
<dbReference type="EMBL" id="JAGTUF010000001">
    <property type="protein sequence ID" value="MBR9970176.1"/>
    <property type="molecule type" value="Genomic_DNA"/>
</dbReference>
<dbReference type="InterPro" id="IPR006162">
    <property type="entry name" value="Ppantetheine_attach_site"/>
</dbReference>
<dbReference type="Pfam" id="PF00550">
    <property type="entry name" value="PP-binding"/>
    <property type="match status" value="1"/>
</dbReference>